<dbReference type="Gene3D" id="3.10.350.10">
    <property type="entry name" value="LysM domain"/>
    <property type="match status" value="1"/>
</dbReference>
<reference evidence="4 5" key="1">
    <citation type="journal article" date="2008" name="Biol. Direct">
        <title>Complete genome sequence of the extremely acidophilic methanotroph isolate V4, Methylacidiphilum infernorum, a representative of the bacterial phylum Verrucomicrobia.</title>
        <authorList>
            <person name="Hou S."/>
            <person name="Makarova K.S."/>
            <person name="Saw J.H."/>
            <person name="Senin P."/>
            <person name="Ly B.V."/>
            <person name="Zhou Z."/>
            <person name="Ren Y."/>
            <person name="Wang J."/>
            <person name="Galperin M.Y."/>
            <person name="Omelchenko M.V."/>
            <person name="Wolf Y.I."/>
            <person name="Yutin N."/>
            <person name="Koonin E.V."/>
            <person name="Stott M.B."/>
            <person name="Mountain B.W."/>
            <person name="Crowe M.A."/>
            <person name="Smirnova A.V."/>
            <person name="Dunfield P.F."/>
            <person name="Feng L."/>
            <person name="Wang L."/>
            <person name="Alam M."/>
        </authorList>
    </citation>
    <scope>NUCLEOTIDE SEQUENCE [LARGE SCALE GENOMIC DNA]</scope>
    <source>
        <strain evidence="5">Isolate V4</strain>
    </source>
</reference>
<gene>
    <name evidence="4" type="ordered locus">Minf_1702</name>
</gene>
<dbReference type="Pfam" id="PF01476">
    <property type="entry name" value="LysM"/>
    <property type="match status" value="1"/>
</dbReference>
<organism evidence="4 5">
    <name type="scientific">Methylacidiphilum infernorum (isolate V4)</name>
    <name type="common">Methylokorus infernorum (strain V4)</name>
    <dbReference type="NCBI Taxonomy" id="481448"/>
    <lineage>
        <taxon>Bacteria</taxon>
        <taxon>Pseudomonadati</taxon>
        <taxon>Verrucomicrobiota</taxon>
        <taxon>Methylacidiphilae</taxon>
        <taxon>Methylacidiphilales</taxon>
        <taxon>Methylacidiphilaceae</taxon>
        <taxon>Methylacidiphilum (ex Ratnadevi et al. 2023)</taxon>
    </lineage>
</organism>
<sequence length="203" mass="23158">MPFSLYAFQRRILKKFFRPLFHLFTLSFFFFFLPFFSHPLFCQESADSETPEIAKKLDGEEEKKKLLRAADILDQLQQNVETDSLNILSIKEEIKKLKEQVSTLQKDVDKIKAAVSPGNPSLSNSKKEKGESLGRAHKKFNGQKIEKGYYYVIQKNDTLESIAEAYRKSGVNVSVEDICKANNLSPNSTLEAGKKLFIPKKNG</sequence>
<dbReference type="STRING" id="481448.Minf_1702"/>
<dbReference type="OrthoDB" id="194754at2"/>
<feature type="region of interest" description="Disordered" evidence="2">
    <location>
        <begin position="115"/>
        <end position="138"/>
    </location>
</feature>
<dbReference type="InterPro" id="IPR018392">
    <property type="entry name" value="LysM"/>
</dbReference>
<dbReference type="eggNOG" id="COG1388">
    <property type="taxonomic scope" value="Bacteria"/>
</dbReference>
<dbReference type="SMART" id="SM00257">
    <property type="entry name" value="LysM"/>
    <property type="match status" value="1"/>
</dbReference>
<dbReference type="InterPro" id="IPR036779">
    <property type="entry name" value="LysM_dom_sf"/>
</dbReference>
<keyword evidence="1" id="KW-0175">Coiled coil</keyword>
<feature type="coiled-coil region" evidence="1">
    <location>
        <begin position="73"/>
        <end position="114"/>
    </location>
</feature>
<evidence type="ECO:0000256" key="1">
    <source>
        <dbReference type="SAM" id="Coils"/>
    </source>
</evidence>
<evidence type="ECO:0000259" key="3">
    <source>
        <dbReference type="PROSITE" id="PS51782"/>
    </source>
</evidence>
<evidence type="ECO:0000256" key="2">
    <source>
        <dbReference type="SAM" id="MobiDB-lite"/>
    </source>
</evidence>
<feature type="compositionally biased region" description="Basic and acidic residues" evidence="2">
    <location>
        <begin position="125"/>
        <end position="134"/>
    </location>
</feature>
<accession>B3DWU3</accession>
<dbReference type="PROSITE" id="PS51782">
    <property type="entry name" value="LYSM"/>
    <property type="match status" value="1"/>
</dbReference>
<feature type="domain" description="LysM" evidence="3">
    <location>
        <begin position="149"/>
        <end position="198"/>
    </location>
</feature>
<name>B3DWU3_METI4</name>
<evidence type="ECO:0000313" key="4">
    <source>
        <dbReference type="EMBL" id="ACD83756.1"/>
    </source>
</evidence>
<dbReference type="KEGG" id="min:Minf_1702"/>
<dbReference type="CDD" id="cd00118">
    <property type="entry name" value="LysM"/>
    <property type="match status" value="1"/>
</dbReference>
<proteinExistence type="predicted"/>
<dbReference type="EMBL" id="CP000975">
    <property type="protein sequence ID" value="ACD83756.1"/>
    <property type="molecule type" value="Genomic_DNA"/>
</dbReference>
<dbReference type="HOGENOM" id="CLU_1347604_0_0_0"/>
<dbReference type="AlphaFoldDB" id="B3DWU3"/>
<evidence type="ECO:0000313" key="5">
    <source>
        <dbReference type="Proteomes" id="UP000009149"/>
    </source>
</evidence>
<dbReference type="Proteomes" id="UP000009149">
    <property type="component" value="Chromosome"/>
</dbReference>
<protein>
    <submittedName>
        <fullName evidence="4">LysM domain containing protein</fullName>
    </submittedName>
</protein>
<dbReference type="SUPFAM" id="SSF54106">
    <property type="entry name" value="LysM domain"/>
    <property type="match status" value="1"/>
</dbReference>
<dbReference type="RefSeq" id="WP_012464038.1">
    <property type="nucleotide sequence ID" value="NC_010794.1"/>
</dbReference>